<organism evidence="2 3">
    <name type="scientific">Lynx pardinus</name>
    <name type="common">Iberian lynx</name>
    <name type="synonym">Felis pardina</name>
    <dbReference type="NCBI Taxonomy" id="191816"/>
    <lineage>
        <taxon>Eukaryota</taxon>
        <taxon>Metazoa</taxon>
        <taxon>Chordata</taxon>
        <taxon>Craniata</taxon>
        <taxon>Vertebrata</taxon>
        <taxon>Euteleostomi</taxon>
        <taxon>Mammalia</taxon>
        <taxon>Eutheria</taxon>
        <taxon>Laurasiatheria</taxon>
        <taxon>Carnivora</taxon>
        <taxon>Feliformia</taxon>
        <taxon>Felidae</taxon>
        <taxon>Felinae</taxon>
        <taxon>Lynx</taxon>
    </lineage>
</organism>
<accession>A0A485NIU0</accession>
<dbReference type="InterPro" id="IPR036051">
    <property type="entry name" value="KRAB_dom_sf"/>
</dbReference>
<feature type="domain" description="KRAB" evidence="1">
    <location>
        <begin position="4"/>
        <end position="57"/>
    </location>
</feature>
<sequence length="113" mass="12369">MESVTFEDVAVGLLREWALLDGARTNLCRYVILDKCRTLAPKDWDSRLKSQASPPVQDILEGNSSPGLHMVRFTGACPCSPSREKVRSTWVANAHQGQGAMGGALPQRHSHVV</sequence>
<reference evidence="2 3" key="1">
    <citation type="submission" date="2019-01" db="EMBL/GenBank/DDBJ databases">
        <authorList>
            <person name="Alioto T."/>
            <person name="Alioto T."/>
        </authorList>
    </citation>
    <scope>NUCLEOTIDE SEQUENCE [LARGE SCALE GENOMIC DNA]</scope>
</reference>
<keyword evidence="3" id="KW-1185">Reference proteome</keyword>
<dbReference type="InterPro" id="IPR001909">
    <property type="entry name" value="KRAB"/>
</dbReference>
<dbReference type="SMART" id="SM00349">
    <property type="entry name" value="KRAB"/>
    <property type="match status" value="1"/>
</dbReference>
<evidence type="ECO:0000313" key="3">
    <source>
        <dbReference type="Proteomes" id="UP000386466"/>
    </source>
</evidence>
<name>A0A485NIU0_LYNPA</name>
<dbReference type="AlphaFoldDB" id="A0A485NIU0"/>
<dbReference type="Gene3D" id="6.10.140.140">
    <property type="match status" value="1"/>
</dbReference>
<evidence type="ECO:0000313" key="2">
    <source>
        <dbReference type="EMBL" id="VFV30102.1"/>
    </source>
</evidence>
<protein>
    <submittedName>
        <fullName evidence="2">Zinc finger protein 333-like</fullName>
    </submittedName>
</protein>
<dbReference type="CDD" id="cd07765">
    <property type="entry name" value="KRAB_A-box"/>
    <property type="match status" value="1"/>
</dbReference>
<evidence type="ECO:0000259" key="1">
    <source>
        <dbReference type="SMART" id="SM00349"/>
    </source>
</evidence>
<dbReference type="SUPFAM" id="SSF109640">
    <property type="entry name" value="KRAB domain (Kruppel-associated box)"/>
    <property type="match status" value="1"/>
</dbReference>
<dbReference type="Proteomes" id="UP000386466">
    <property type="component" value="Unassembled WGS sequence"/>
</dbReference>
<dbReference type="GO" id="GO:0006355">
    <property type="term" value="P:regulation of DNA-templated transcription"/>
    <property type="evidence" value="ECO:0007669"/>
    <property type="project" value="InterPro"/>
</dbReference>
<dbReference type="Pfam" id="PF01352">
    <property type="entry name" value="KRAB"/>
    <property type="match status" value="1"/>
</dbReference>
<gene>
    <name evidence="2" type="ORF">LYPA_23C015939</name>
</gene>
<dbReference type="EMBL" id="CAAGRJ010013534">
    <property type="protein sequence ID" value="VFV30102.1"/>
    <property type="molecule type" value="Genomic_DNA"/>
</dbReference>
<proteinExistence type="predicted"/>